<reference evidence="7" key="2">
    <citation type="submission" date="2025-08" db="UniProtKB">
        <authorList>
            <consortium name="RefSeq"/>
        </authorList>
    </citation>
    <scope>IDENTIFICATION</scope>
    <source>
        <tissue evidence="7">Etiolated seedlings</tissue>
    </source>
</reference>
<evidence type="ECO:0000256" key="4">
    <source>
        <dbReference type="ARBA" id="ARBA00023242"/>
    </source>
</evidence>
<comment type="similarity">
    <text evidence="2">Belongs to the UTP11 family.</text>
</comment>
<dbReference type="Pfam" id="PF03998">
    <property type="entry name" value="Utp11"/>
    <property type="match status" value="1"/>
</dbReference>
<evidence type="ECO:0000313" key="7">
    <source>
        <dbReference type="RefSeq" id="XP_004493832.1"/>
    </source>
</evidence>
<gene>
    <name evidence="7" type="primary">LOC101503920</name>
</gene>
<dbReference type="KEGG" id="cam:101503920"/>
<feature type="compositionally biased region" description="Basic residues" evidence="5">
    <location>
        <begin position="174"/>
        <end position="185"/>
    </location>
</feature>
<dbReference type="eggNOG" id="KOG3237">
    <property type="taxonomic scope" value="Eukaryota"/>
</dbReference>
<dbReference type="RefSeq" id="XP_004493832.1">
    <property type="nucleotide sequence ID" value="XM_004493775.3"/>
</dbReference>
<keyword evidence="3" id="KW-0698">rRNA processing</keyword>
<accession>A0A1S2XSG9</accession>
<dbReference type="InterPro" id="IPR007144">
    <property type="entry name" value="SSU_processome_Utp11"/>
</dbReference>
<sequence length="185" mass="22369">MTCLRKVFRRRTYKERAQPASREKFGLLEKHKDYVQRAKAFHKKKETLEKLREKAANRNPDEFYFKMTRARLVDGVHTPHEANEYYIPVRKRSKASSKSNKIHDKDMGHLLHKIQDEKKKIERLNATLHSLGIFSTKERKTDRTNKELKESRTRLRELEKLYTDKTMQEETQKKGRKRKLCERKR</sequence>
<dbReference type="PANTHER" id="PTHR12838:SF0">
    <property type="entry name" value="U3 SMALL NUCLEOLAR RNA-ASSOCIATED PROTEIN 11-RELATED"/>
    <property type="match status" value="1"/>
</dbReference>
<dbReference type="OrthoDB" id="29058at2759"/>
<feature type="region of interest" description="Disordered" evidence="5">
    <location>
        <begin position="159"/>
        <end position="185"/>
    </location>
</feature>
<dbReference type="PaxDb" id="3827-XP_004493832.1"/>
<comment type="subcellular location">
    <subcellularLocation>
        <location evidence="1">Nucleus</location>
        <location evidence="1">Nucleolus</location>
    </subcellularLocation>
</comment>
<proteinExistence type="inferred from homology"/>
<evidence type="ECO:0000256" key="1">
    <source>
        <dbReference type="ARBA" id="ARBA00004604"/>
    </source>
</evidence>
<dbReference type="Proteomes" id="UP000087171">
    <property type="component" value="Chromosome Ca3"/>
</dbReference>
<dbReference type="GO" id="GO:0032040">
    <property type="term" value="C:small-subunit processome"/>
    <property type="evidence" value="ECO:0007669"/>
    <property type="project" value="InterPro"/>
</dbReference>
<reference evidence="6" key="1">
    <citation type="journal article" date="2013" name="Nat. Biotechnol.">
        <title>Draft genome sequence of chickpea (Cicer arietinum) provides a resource for trait improvement.</title>
        <authorList>
            <person name="Varshney R.K."/>
            <person name="Song C."/>
            <person name="Saxena R.K."/>
            <person name="Azam S."/>
            <person name="Yu S."/>
            <person name="Sharpe A.G."/>
            <person name="Cannon S."/>
            <person name="Baek J."/>
            <person name="Rosen B.D."/>
            <person name="Tar'an B."/>
            <person name="Millan T."/>
            <person name="Zhang X."/>
            <person name="Ramsay L.D."/>
            <person name="Iwata A."/>
            <person name="Wang Y."/>
            <person name="Nelson W."/>
            <person name="Farmer A.D."/>
            <person name="Gaur P.M."/>
            <person name="Soderlund C."/>
            <person name="Penmetsa R.V."/>
            <person name="Xu C."/>
            <person name="Bharti A.K."/>
            <person name="He W."/>
            <person name="Winter P."/>
            <person name="Zhao S."/>
            <person name="Hane J.K."/>
            <person name="Carrasquilla-Garcia N."/>
            <person name="Condie J.A."/>
            <person name="Upadhyaya H.D."/>
            <person name="Luo M.C."/>
            <person name="Thudi M."/>
            <person name="Gowda C.L."/>
            <person name="Singh N.P."/>
            <person name="Lichtenzveig J."/>
            <person name="Gali K.K."/>
            <person name="Rubio J."/>
            <person name="Nadarajan N."/>
            <person name="Dolezel J."/>
            <person name="Bansal K.C."/>
            <person name="Xu X."/>
            <person name="Edwards D."/>
            <person name="Zhang G."/>
            <person name="Kahl G."/>
            <person name="Gil J."/>
            <person name="Singh K.B."/>
            <person name="Datta S.K."/>
            <person name="Jackson S.A."/>
            <person name="Wang J."/>
            <person name="Cook D.R."/>
        </authorList>
    </citation>
    <scope>NUCLEOTIDE SEQUENCE [LARGE SCALE GENOMIC DNA]</scope>
    <source>
        <strain evidence="6">cv. CDC Frontier</strain>
    </source>
</reference>
<dbReference type="AlphaFoldDB" id="A0A1S2XSG9"/>
<name>A0A1S2XSG9_CICAR</name>
<dbReference type="PANTHER" id="PTHR12838">
    <property type="entry name" value="U3 SMALL NUCLEOLAR RNA-ASSOCIATED PROTEIN 11"/>
    <property type="match status" value="1"/>
</dbReference>
<feature type="compositionally biased region" description="Basic and acidic residues" evidence="5">
    <location>
        <begin position="159"/>
        <end position="173"/>
    </location>
</feature>
<dbReference type="GeneID" id="101503920"/>
<keyword evidence="6" id="KW-1185">Reference proteome</keyword>
<evidence type="ECO:0000256" key="3">
    <source>
        <dbReference type="ARBA" id="ARBA00022552"/>
    </source>
</evidence>
<protein>
    <submittedName>
        <fullName evidence="7">Probable U3 small nucleolar RNA-associated protein 11</fullName>
    </submittedName>
</protein>
<dbReference type="GO" id="GO:0006364">
    <property type="term" value="P:rRNA processing"/>
    <property type="evidence" value="ECO:0007669"/>
    <property type="project" value="UniProtKB-KW"/>
</dbReference>
<evidence type="ECO:0000256" key="5">
    <source>
        <dbReference type="SAM" id="MobiDB-lite"/>
    </source>
</evidence>
<organism evidence="6 7">
    <name type="scientific">Cicer arietinum</name>
    <name type="common">Chickpea</name>
    <name type="synonym">Garbanzo</name>
    <dbReference type="NCBI Taxonomy" id="3827"/>
    <lineage>
        <taxon>Eukaryota</taxon>
        <taxon>Viridiplantae</taxon>
        <taxon>Streptophyta</taxon>
        <taxon>Embryophyta</taxon>
        <taxon>Tracheophyta</taxon>
        <taxon>Spermatophyta</taxon>
        <taxon>Magnoliopsida</taxon>
        <taxon>eudicotyledons</taxon>
        <taxon>Gunneridae</taxon>
        <taxon>Pentapetalae</taxon>
        <taxon>rosids</taxon>
        <taxon>fabids</taxon>
        <taxon>Fabales</taxon>
        <taxon>Fabaceae</taxon>
        <taxon>Papilionoideae</taxon>
        <taxon>50 kb inversion clade</taxon>
        <taxon>NPAAA clade</taxon>
        <taxon>Hologalegina</taxon>
        <taxon>IRL clade</taxon>
        <taxon>Cicereae</taxon>
        <taxon>Cicer</taxon>
    </lineage>
</organism>
<evidence type="ECO:0000256" key="2">
    <source>
        <dbReference type="ARBA" id="ARBA00008105"/>
    </source>
</evidence>
<keyword evidence="4" id="KW-0539">Nucleus</keyword>
<dbReference type="STRING" id="3827.A0A1S2XSG9"/>
<evidence type="ECO:0000313" key="6">
    <source>
        <dbReference type="Proteomes" id="UP000087171"/>
    </source>
</evidence>